<keyword evidence="3" id="KW-1185">Reference proteome</keyword>
<dbReference type="EMBL" id="CP121646">
    <property type="protein sequence ID" value="WFU64507.1"/>
    <property type="molecule type" value="Genomic_DNA"/>
</dbReference>
<evidence type="ECO:0000313" key="3">
    <source>
        <dbReference type="Proteomes" id="UP001221546"/>
    </source>
</evidence>
<evidence type="ECO:0008006" key="4">
    <source>
        <dbReference type="Google" id="ProtNLM"/>
    </source>
</evidence>
<evidence type="ECO:0000256" key="1">
    <source>
        <dbReference type="SAM" id="MobiDB-lite"/>
    </source>
</evidence>
<gene>
    <name evidence="2" type="ORF">QA636_02800</name>
</gene>
<feature type="region of interest" description="Disordered" evidence="1">
    <location>
        <begin position="97"/>
        <end position="120"/>
    </location>
</feature>
<dbReference type="Proteomes" id="UP001221546">
    <property type="component" value="Chromosome"/>
</dbReference>
<protein>
    <recommendedName>
        <fullName evidence="4">PepSY domain-containing protein</fullName>
    </recommendedName>
</protein>
<accession>A0ABY8JFY7</accession>
<organism evidence="2 3">
    <name type="scientific">Bradyrhizobium brasilense</name>
    <dbReference type="NCBI Taxonomy" id="1419277"/>
    <lineage>
        <taxon>Bacteria</taxon>
        <taxon>Pseudomonadati</taxon>
        <taxon>Pseudomonadota</taxon>
        <taxon>Alphaproteobacteria</taxon>
        <taxon>Hyphomicrobiales</taxon>
        <taxon>Nitrobacteraceae</taxon>
        <taxon>Bradyrhizobium</taxon>
    </lineage>
</organism>
<dbReference type="RefSeq" id="WP_076834806.1">
    <property type="nucleotide sequence ID" value="NZ_CP121646.1"/>
</dbReference>
<evidence type="ECO:0000313" key="2">
    <source>
        <dbReference type="EMBL" id="WFU64507.1"/>
    </source>
</evidence>
<name>A0ABY8JFY7_9BRAD</name>
<reference evidence="2 3" key="1">
    <citation type="submission" date="2023-04" db="EMBL/GenBank/DDBJ databases">
        <title>Australian commercial rhizobial inoculants.</title>
        <authorList>
            <person name="Kohlmeier M.G."/>
            <person name="O'Hara G.W."/>
            <person name="Colombi E."/>
            <person name="Ramsay J.P."/>
            <person name="Terpolilli J."/>
        </authorList>
    </citation>
    <scope>NUCLEOTIDE SEQUENCE [LARGE SCALE GENOMIC DNA]</scope>
    <source>
        <strain evidence="2 3">CB627</strain>
    </source>
</reference>
<proteinExistence type="predicted"/>
<sequence length="149" mass="16312">MSEDQIKLSGRIVHVFAHRFVVQTPKGMVLADLTPHGADLVKLRIGADVELEGEQKPSELKVTHFACDGAGVTIQHKKKPEHAHHEPVDPAAAIEAARSAGFEPMGTPRRKPKHFEIDGRRNGETYELHVELGGRIRKAKLVGNGHEAA</sequence>